<gene>
    <name evidence="3" type="ORF">BSTOLATCC_MIC47806</name>
</gene>
<evidence type="ECO:0008006" key="5">
    <source>
        <dbReference type="Google" id="ProtNLM"/>
    </source>
</evidence>
<dbReference type="Proteomes" id="UP001162131">
    <property type="component" value="Unassembled WGS sequence"/>
</dbReference>
<reference evidence="3" key="1">
    <citation type="submission" date="2021-09" db="EMBL/GenBank/DDBJ databases">
        <authorList>
            <consortium name="AG Swart"/>
            <person name="Singh M."/>
            <person name="Singh A."/>
            <person name="Seah K."/>
            <person name="Emmerich C."/>
        </authorList>
    </citation>
    <scope>NUCLEOTIDE SEQUENCE</scope>
    <source>
        <strain evidence="3">ATCC30299</strain>
    </source>
</reference>
<comment type="caution">
    <text evidence="3">The sequence shown here is derived from an EMBL/GenBank/DDBJ whole genome shotgun (WGS) entry which is preliminary data.</text>
</comment>
<comment type="similarity">
    <text evidence="1">Belongs to the DCC1 family.</text>
</comment>
<dbReference type="Pfam" id="PF09724">
    <property type="entry name" value="Dcc1"/>
    <property type="match status" value="1"/>
</dbReference>
<dbReference type="PANTHER" id="PTHR13395:SF6">
    <property type="entry name" value="SISTER CHROMATID COHESION PROTEIN DCC1"/>
    <property type="match status" value="1"/>
</dbReference>
<dbReference type="AlphaFoldDB" id="A0AAU9JTM8"/>
<dbReference type="GO" id="GO:0006260">
    <property type="term" value="P:DNA replication"/>
    <property type="evidence" value="ECO:0007669"/>
    <property type="project" value="UniProtKB-KW"/>
</dbReference>
<keyword evidence="2" id="KW-0235">DNA replication</keyword>
<dbReference type="InterPro" id="IPR019128">
    <property type="entry name" value="Dcc1"/>
</dbReference>
<evidence type="ECO:0000313" key="4">
    <source>
        <dbReference type="Proteomes" id="UP001162131"/>
    </source>
</evidence>
<dbReference type="GO" id="GO:0034088">
    <property type="term" value="P:maintenance of mitotic sister chromatid cohesion"/>
    <property type="evidence" value="ECO:0007669"/>
    <property type="project" value="TreeGrafter"/>
</dbReference>
<sequence>MEGIDIHYSTQLSKNNDDLMILDLPEDLLQEIESGKILSIKGQLSDEAIICGSSSSYILRSSETSNALMLVNNGTIEKEAHSILTCEKIIPPLHQVLTLLEESPYTFNDQKKTNVYSFEEIVEKAQASPKEIKDYLEKISSFEWEGCQRIFDEEFRVEALKNVLYLVMKYDWETVSVMDVATANEFRGIPHQIVEALLSTIGNVSTYWEPDFLKVYQVGVMDLFLQNPEYYANEFGEAYSKLLEILIPRRMITNFPLSQILQGIAINRVSNSKLTIRYLPAAKLSYNFQDRLNLLFSIKDKWTEEEIGIYLHDVLTMPLPKALLKYTKRISENSQVMFMNKLN</sequence>
<dbReference type="PANTHER" id="PTHR13395">
    <property type="entry name" value="SISTER CHROMATID COHESION PROTEIN DCC1-RELATED"/>
    <property type="match status" value="1"/>
</dbReference>
<proteinExistence type="inferred from homology"/>
<name>A0AAU9JTM8_9CILI</name>
<dbReference type="GO" id="GO:0000785">
    <property type="term" value="C:chromatin"/>
    <property type="evidence" value="ECO:0007669"/>
    <property type="project" value="TreeGrafter"/>
</dbReference>
<dbReference type="EMBL" id="CAJZBQ010000047">
    <property type="protein sequence ID" value="CAG9328970.1"/>
    <property type="molecule type" value="Genomic_DNA"/>
</dbReference>
<evidence type="ECO:0000256" key="1">
    <source>
        <dbReference type="ARBA" id="ARBA00007017"/>
    </source>
</evidence>
<accession>A0AAU9JTM8</accession>
<dbReference type="GO" id="GO:0000775">
    <property type="term" value="C:chromosome, centromeric region"/>
    <property type="evidence" value="ECO:0007669"/>
    <property type="project" value="TreeGrafter"/>
</dbReference>
<protein>
    <recommendedName>
        <fullName evidence="5">Sister chromatid cohesion protein DCC1</fullName>
    </recommendedName>
</protein>
<evidence type="ECO:0000256" key="2">
    <source>
        <dbReference type="ARBA" id="ARBA00022705"/>
    </source>
</evidence>
<dbReference type="GO" id="GO:0031390">
    <property type="term" value="C:Ctf18 RFC-like complex"/>
    <property type="evidence" value="ECO:0007669"/>
    <property type="project" value="InterPro"/>
</dbReference>
<evidence type="ECO:0000313" key="3">
    <source>
        <dbReference type="EMBL" id="CAG9328970.1"/>
    </source>
</evidence>
<keyword evidence="4" id="KW-1185">Reference proteome</keyword>
<organism evidence="3 4">
    <name type="scientific">Blepharisma stoltei</name>
    <dbReference type="NCBI Taxonomy" id="1481888"/>
    <lineage>
        <taxon>Eukaryota</taxon>
        <taxon>Sar</taxon>
        <taxon>Alveolata</taxon>
        <taxon>Ciliophora</taxon>
        <taxon>Postciliodesmatophora</taxon>
        <taxon>Heterotrichea</taxon>
        <taxon>Heterotrichida</taxon>
        <taxon>Blepharismidae</taxon>
        <taxon>Blepharisma</taxon>
    </lineage>
</organism>